<dbReference type="EMBL" id="JTDE01001690">
    <property type="protein sequence ID" value="KAF7258501.1"/>
    <property type="molecule type" value="Genomic_DNA"/>
</dbReference>
<dbReference type="InterPro" id="IPR036034">
    <property type="entry name" value="PDZ_sf"/>
</dbReference>
<feature type="compositionally biased region" description="Polar residues" evidence="1">
    <location>
        <begin position="366"/>
        <end position="382"/>
    </location>
</feature>
<feature type="signal peptide" evidence="2">
    <location>
        <begin position="1"/>
        <end position="24"/>
    </location>
</feature>
<protein>
    <recommendedName>
        <fullName evidence="3">PDZ domain-containing protein</fullName>
    </recommendedName>
</protein>
<feature type="compositionally biased region" description="Low complexity" evidence="1">
    <location>
        <begin position="835"/>
        <end position="846"/>
    </location>
</feature>
<dbReference type="SUPFAM" id="SSF50156">
    <property type="entry name" value="PDZ domain-like"/>
    <property type="match status" value="9"/>
</dbReference>
<feature type="domain" description="PDZ" evidence="3">
    <location>
        <begin position="1216"/>
        <end position="1274"/>
    </location>
</feature>
<reference evidence="4" key="1">
    <citation type="submission" date="2019-07" db="EMBL/GenBank/DDBJ databases">
        <title>Annotation for the trematode Paragonimus miyazaki's.</title>
        <authorList>
            <person name="Choi Y.-J."/>
        </authorList>
    </citation>
    <scope>NUCLEOTIDE SEQUENCE</scope>
    <source>
        <strain evidence="4">Japan</strain>
    </source>
</reference>
<comment type="caution">
    <text evidence="4">The sequence shown here is derived from an EMBL/GenBank/DDBJ whole genome shotgun (WGS) entry which is preliminary data.</text>
</comment>
<feature type="chain" id="PRO_5035738555" description="PDZ domain-containing protein" evidence="2">
    <location>
        <begin position="25"/>
        <end position="2140"/>
    </location>
</feature>
<feature type="domain" description="PDZ" evidence="3">
    <location>
        <begin position="1760"/>
        <end position="1827"/>
    </location>
</feature>
<keyword evidence="5" id="KW-1185">Reference proteome</keyword>
<feature type="compositionally biased region" description="Basic residues" evidence="1">
    <location>
        <begin position="351"/>
        <end position="364"/>
    </location>
</feature>
<feature type="region of interest" description="Disordered" evidence="1">
    <location>
        <begin position="1484"/>
        <end position="1520"/>
    </location>
</feature>
<organism evidence="4 5">
    <name type="scientific">Paragonimus skrjabini miyazakii</name>
    <dbReference type="NCBI Taxonomy" id="59628"/>
    <lineage>
        <taxon>Eukaryota</taxon>
        <taxon>Metazoa</taxon>
        <taxon>Spiralia</taxon>
        <taxon>Lophotrochozoa</taxon>
        <taxon>Platyhelminthes</taxon>
        <taxon>Trematoda</taxon>
        <taxon>Digenea</taxon>
        <taxon>Plagiorchiida</taxon>
        <taxon>Troglotremata</taxon>
        <taxon>Troglotrematidae</taxon>
        <taxon>Paragonimus</taxon>
    </lineage>
</organism>
<feature type="compositionally biased region" description="Basic and acidic residues" evidence="1">
    <location>
        <begin position="1363"/>
        <end position="1382"/>
    </location>
</feature>
<keyword evidence="2" id="KW-0732">Signal</keyword>
<feature type="domain" description="PDZ" evidence="3">
    <location>
        <begin position="1532"/>
        <end position="1616"/>
    </location>
</feature>
<feature type="domain" description="PDZ" evidence="3">
    <location>
        <begin position="1951"/>
        <end position="2004"/>
    </location>
</feature>
<proteinExistence type="predicted"/>
<dbReference type="CDD" id="cd00136">
    <property type="entry name" value="PDZ_canonical"/>
    <property type="match status" value="3"/>
</dbReference>
<feature type="compositionally biased region" description="Low complexity" evidence="1">
    <location>
        <begin position="774"/>
        <end position="790"/>
    </location>
</feature>
<dbReference type="Proteomes" id="UP000822476">
    <property type="component" value="Unassembled WGS sequence"/>
</dbReference>
<feature type="compositionally biased region" description="Acidic residues" evidence="1">
    <location>
        <begin position="1911"/>
        <end position="1921"/>
    </location>
</feature>
<evidence type="ECO:0000259" key="3">
    <source>
        <dbReference type="PROSITE" id="PS50106"/>
    </source>
</evidence>
<dbReference type="Pfam" id="PF00595">
    <property type="entry name" value="PDZ"/>
    <property type="match status" value="6"/>
</dbReference>
<name>A0A8S9YZY8_9TREM</name>
<feature type="domain" description="PDZ" evidence="3">
    <location>
        <begin position="1406"/>
        <end position="1487"/>
    </location>
</feature>
<evidence type="ECO:0000256" key="2">
    <source>
        <dbReference type="SAM" id="SignalP"/>
    </source>
</evidence>
<feature type="compositionally biased region" description="Polar residues" evidence="1">
    <location>
        <begin position="231"/>
        <end position="250"/>
    </location>
</feature>
<feature type="compositionally biased region" description="Basic and acidic residues" evidence="1">
    <location>
        <begin position="2058"/>
        <end position="2067"/>
    </location>
</feature>
<feature type="region of interest" description="Disordered" evidence="1">
    <location>
        <begin position="1356"/>
        <end position="1382"/>
    </location>
</feature>
<sequence>RCSHSCFSFIHSCCFFSLSAFTAGEVTPELEELMRKVWQPLIEPDQEIIVLHIKKPKSAVSLGISIEGVDEVRKPEFRSSAPGVPVLPNGGSSERKSIEPRHFVQAVVPNGLIGSLNIVRPGDELLQVNGRRLRGTSSTNTVRCLRSLPQYIELVLARSKSSDPVPTIPGVDASWAFVDEPPFELQASEVNSVDTTYSASPIAEVTAPYPMPVSPKTAHNRVSEWVRRSVTEQPDGSISTDADVNRTQSPEVQSNYVYPANTLPYPTDKNAIPLEATNSVTRAGRDGLFESSGATLPRSYPAYLQDPRYGSKRPVWSTVPLLVQLNKSSSGFGFSLSEYEELTVSDPDSHSRRKSLTLGRRKPSRLSPNSRGQMTRSSTLPRSWNRPVSDRKSASSKHGFLLIDSIVPNGVAHLDGRIAMGDRLLFVNDRNLAKASLREAAAALRAAPNGPCLLGIAKMHLEPNVTTGNTNPLLGSSPSAFHSQNPLNGGYEPLYIDTDGPLVNGGHTPVLVGSIVEDRVGPQWARFRAGSLSALPFTSINGGFLSAPFVRRSQSFVQLHQIAAVDTAKTPLSSPDPLVENLQVRPHSPTPSRMETVPPKSDSSSAVSGISSCLSSLVACLVSDANGELPRHSPAVCSPELSCTRSCSSSQSVNQISLAEVDWNKLAEPLVTSILASALDQIEHELHSSIRNEVLEEENETQQSVEAHSLSYERELTSHSVCDDEIVTFCSIVNADLETSVNEDVSDAEEEEEDIDLSTTSTVSLSGYLQSKLTSSTTASSSPRPTSPRSMHSCSCPKSGTADDRSSSSGFRGFNDLPPRRDNQIYRPKGKRVSRSPSLESLNSSSYLSDGLEVPHCLETDAELTNSNSKHLNFHVLPVMDPQPELHAHDLSFPPVGKHAEKSVRIPLLSDPIGESRIEPNRWQVNFEKVVLHRSAYETAWGLVLDGDDTSHIPATSLDFGLSNPTVIRSITPGTPADRCEALQPGDLIMKVGDVDVTNLGPAKTSDMLRDLLARNLQDLELHVRFSTAAQPNVSSFTEQNGEKRLVVVDVERRASVCDPLRSNDHTKPLPPPIGFHHVNKIGPHEDSSPDSSQMEIPEPLNEIDSRDELNVLSRPIRSPVHRLNGQVDSGEETIPLASLAGPVLNEDLTGMRISGRVESPPLRPPRRFSKQLSPTSELIENLPVITSDPVSLYTRTTPPGDTIFRLVIELPWPASVEMHNRLDNLGIRLVGSRLPEYSGTYVAGFSPGSIAEQHGDLKVGDEIIQVNQIGVAGSGRLLVGRCIANAIQQSYEHASKEHEEGNMEQFTNPTISLVIRRNPVHLELMSTLSSPERTSVPSAFDDNAIPRAVSSSLPKQTTFGKESYDTVPGKRDQYDSSDARSTETSLLDQIASVLNEPLDNFEIFDVNIHRDKDGFGIFLVNYGPDDRPGVFVSELAPNGAASLQCKLYPHDQILAVNGSVEKDYDATFRRMKMSSSEVCLTIGRRKQSSSTGPTTQPVATSSPNPLHTSGASPVLPALPTPVEIVPGQETLIELTRKPGNSWGFSIVGGVNTSLNTLLIHSIHDDGVVASDGRLAVGDRLLAVNGIDLRNVDHETATNAIRSGGDSLKLLVYRELPTRFEDLTEPMELEVTIPRQAGQNLGLALIGRSPYSTGTAISAVAADSPAEQCGLLCPGDVILDINGLDVRLAQTQEVVSILRNSVGPVKLKVERQPASARPPYPPCQPRLPLEVETVFLQRSGDLRNNSSNRRPSQPLLGWSNAEASFGLFLRQASEDEVLDAGGYLIVESILENSPAAISLKIHPGDRLLAVDREPVDWLLPDEVFELLAGLSECTLELGHLPRAPYPSTPDFVVGTPYPPVLENRQLPDVFGAEMPPIVQPAGVREMGTLEEEEDDRGPMVDLKRNHQLPEPQEEEEEEGEINSETASVSSTAVRDAMAKAKRAAHGFQVRQIYLPPHVPGSSLGLRLVRGTGISGTIVVDVAPGSAAALANLCVGDRVLGLDNKLLLALGPSISASKIVANIEQIWRTRTSENPVSLTVISTFQSDNELNGMSLKHDRTEQDHHEELNGTDAENQHNQPSDQLRRSQEEIGHQSTSTELQDPDEHRLCTTAGTTSDVDAQATFPTLQGRVVYGPEDGIDS</sequence>
<dbReference type="OrthoDB" id="438726at2759"/>
<feature type="region of interest" description="Disordered" evidence="1">
    <location>
        <begin position="582"/>
        <end position="603"/>
    </location>
</feature>
<evidence type="ECO:0000256" key="1">
    <source>
        <dbReference type="SAM" id="MobiDB-lite"/>
    </source>
</evidence>
<gene>
    <name evidence="4" type="ORF">EG68_03983</name>
</gene>
<feature type="domain" description="PDZ" evidence="3">
    <location>
        <begin position="1630"/>
        <end position="1713"/>
    </location>
</feature>
<evidence type="ECO:0000313" key="4">
    <source>
        <dbReference type="EMBL" id="KAF7258501.1"/>
    </source>
</evidence>
<feature type="region of interest" description="Disordered" evidence="1">
    <location>
        <begin position="1889"/>
        <end position="1934"/>
    </location>
</feature>
<accession>A0A8S9YZY8</accession>
<feature type="domain" description="PDZ" evidence="3">
    <location>
        <begin position="401"/>
        <end position="449"/>
    </location>
</feature>
<feature type="region of interest" description="Disordered" evidence="1">
    <location>
        <begin position="230"/>
        <end position="250"/>
    </location>
</feature>
<feature type="compositionally biased region" description="Polar residues" evidence="1">
    <location>
        <begin position="2071"/>
        <end position="2081"/>
    </location>
</feature>
<feature type="non-terminal residue" evidence="4">
    <location>
        <position position="2140"/>
    </location>
</feature>
<dbReference type="InterPro" id="IPR001478">
    <property type="entry name" value="PDZ"/>
</dbReference>
<dbReference type="InterPro" id="IPR051342">
    <property type="entry name" value="PDZ_scaffold"/>
</dbReference>
<feature type="compositionally biased region" description="Basic and acidic residues" evidence="1">
    <location>
        <begin position="2082"/>
        <end position="2091"/>
    </location>
</feature>
<dbReference type="PANTHER" id="PTHR19964:SF92">
    <property type="entry name" value="PATJ HOMOLOG"/>
    <property type="match status" value="1"/>
</dbReference>
<dbReference type="Gene3D" id="2.30.42.10">
    <property type="match status" value="9"/>
</dbReference>
<feature type="domain" description="PDZ" evidence="3">
    <location>
        <begin position="929"/>
        <end position="1011"/>
    </location>
</feature>
<feature type="region of interest" description="Disordered" evidence="1">
    <location>
        <begin position="343"/>
        <end position="391"/>
    </location>
</feature>
<feature type="region of interest" description="Disordered" evidence="1">
    <location>
        <begin position="741"/>
        <end position="846"/>
    </location>
</feature>
<dbReference type="PANTHER" id="PTHR19964">
    <property type="entry name" value="MULTIPLE PDZ DOMAIN PROTEIN"/>
    <property type="match status" value="1"/>
</dbReference>
<dbReference type="PROSITE" id="PS50106">
    <property type="entry name" value="PDZ"/>
    <property type="match status" value="9"/>
</dbReference>
<feature type="compositionally biased region" description="Polar residues" evidence="1">
    <location>
        <begin position="2110"/>
        <end position="2121"/>
    </location>
</feature>
<feature type="domain" description="PDZ" evidence="3">
    <location>
        <begin position="50"/>
        <end position="160"/>
    </location>
</feature>
<dbReference type="SMART" id="SM00228">
    <property type="entry name" value="PDZ"/>
    <property type="match status" value="9"/>
</dbReference>
<evidence type="ECO:0000313" key="5">
    <source>
        <dbReference type="Proteomes" id="UP000822476"/>
    </source>
</evidence>
<feature type="compositionally biased region" description="Polar residues" evidence="1">
    <location>
        <begin position="757"/>
        <end position="773"/>
    </location>
</feature>
<feature type="region of interest" description="Disordered" evidence="1">
    <location>
        <begin position="2058"/>
        <end position="2121"/>
    </location>
</feature>
<feature type="compositionally biased region" description="Polar residues" evidence="1">
    <location>
        <begin position="1489"/>
        <end position="1512"/>
    </location>
</feature>
<feature type="compositionally biased region" description="Acidic residues" evidence="1">
    <location>
        <begin position="744"/>
        <end position="756"/>
    </location>
</feature>